<evidence type="ECO:0000256" key="1">
    <source>
        <dbReference type="ARBA" id="ARBA00022679"/>
    </source>
</evidence>
<dbReference type="FunFam" id="3.40.250.10:FF:000001">
    <property type="entry name" value="Sulfurtransferase"/>
    <property type="match status" value="1"/>
</dbReference>
<dbReference type="KEGG" id="salh:HMF8227_01775"/>
<protein>
    <submittedName>
        <fullName evidence="4">Thiosulfate sulfurtransferase</fullName>
        <ecNumber evidence="4">2.8.1.1</ecNumber>
        <ecNumber evidence="4">2.8.1.2</ecNumber>
    </submittedName>
</protein>
<dbReference type="GO" id="GO:0004792">
    <property type="term" value="F:thiosulfate-cyanide sulfurtransferase activity"/>
    <property type="evidence" value="ECO:0007669"/>
    <property type="project" value="UniProtKB-EC"/>
</dbReference>
<evidence type="ECO:0000259" key="3">
    <source>
        <dbReference type="PROSITE" id="PS50206"/>
    </source>
</evidence>
<gene>
    <name evidence="4" type="primary">mpsT</name>
    <name evidence="4" type="ORF">HMF8227_01775</name>
</gene>
<dbReference type="CDD" id="cd01449">
    <property type="entry name" value="TST_Repeat_2"/>
    <property type="match status" value="1"/>
</dbReference>
<proteinExistence type="predicted"/>
<dbReference type="Pfam" id="PF00581">
    <property type="entry name" value="Rhodanese"/>
    <property type="match status" value="2"/>
</dbReference>
<evidence type="ECO:0000313" key="5">
    <source>
        <dbReference type="Proteomes" id="UP000245728"/>
    </source>
</evidence>
<keyword evidence="2" id="KW-0677">Repeat</keyword>
<dbReference type="InterPro" id="IPR001763">
    <property type="entry name" value="Rhodanese-like_dom"/>
</dbReference>
<dbReference type="PANTHER" id="PTHR11364">
    <property type="entry name" value="THIOSULFATE SULFERTANSFERASE"/>
    <property type="match status" value="1"/>
</dbReference>
<dbReference type="RefSeq" id="WP_109339841.1">
    <property type="nucleotide sequence ID" value="NZ_CP029347.1"/>
</dbReference>
<dbReference type="Gene3D" id="3.40.250.10">
    <property type="entry name" value="Rhodanese-like domain"/>
    <property type="match status" value="2"/>
</dbReference>
<sequence>MRDNQALINTHWLSERLAYPGLVLLDASMTEPLPGKHHALAERVIPTSQRFDMERVAVDTDSALPHTVPDEATMQDYLSSLGVTKDSLIVIYDNQGLFAAPRAWWLFKLMGFDKVYVLNGGLGAWLKAGLPTQAGYDSTLIPSQVTVNVRPQWLIDKHTLSDAVENQTVQVIDARSADRFYGRQPEPREGLRSGHIPGAINLPYTELLQDGYLLSPHQLKRTFYRLKLSHQRPLITSCGSGVTACILALAAYELEFTDIRVYDGSWSEWGADERLPIES</sequence>
<evidence type="ECO:0000256" key="2">
    <source>
        <dbReference type="ARBA" id="ARBA00022737"/>
    </source>
</evidence>
<dbReference type="InterPro" id="IPR045078">
    <property type="entry name" value="TST/MPST-like"/>
</dbReference>
<dbReference type="PANTHER" id="PTHR11364:SF27">
    <property type="entry name" value="SULFURTRANSFERASE"/>
    <property type="match status" value="1"/>
</dbReference>
<dbReference type="SUPFAM" id="SSF52821">
    <property type="entry name" value="Rhodanese/Cell cycle control phosphatase"/>
    <property type="match status" value="2"/>
</dbReference>
<keyword evidence="1 4" id="KW-0808">Transferase</keyword>
<feature type="domain" description="Rhodanese" evidence="3">
    <location>
        <begin position="18"/>
        <end position="134"/>
    </location>
</feature>
<dbReference type="GO" id="GO:0016784">
    <property type="term" value="F:3-mercaptopyruvate sulfurtransferase activity"/>
    <property type="evidence" value="ECO:0007669"/>
    <property type="project" value="UniProtKB-EC"/>
</dbReference>
<dbReference type="InterPro" id="IPR036873">
    <property type="entry name" value="Rhodanese-like_dom_sf"/>
</dbReference>
<dbReference type="PROSITE" id="PS50206">
    <property type="entry name" value="RHODANESE_3"/>
    <property type="match status" value="2"/>
</dbReference>
<accession>A0A2S2E3M3</accession>
<keyword evidence="5" id="KW-1185">Reference proteome</keyword>
<name>A0A2S2E3M3_9ALTE</name>
<dbReference type="CDD" id="cd01448">
    <property type="entry name" value="TST_Repeat_1"/>
    <property type="match status" value="1"/>
</dbReference>
<dbReference type="OrthoDB" id="9781034at2"/>
<dbReference type="EC" id="2.8.1.1" evidence="4"/>
<dbReference type="EC" id="2.8.1.2" evidence="4"/>
<organism evidence="4 5">
    <name type="scientific">Saliniradius amylolyticus</name>
    <dbReference type="NCBI Taxonomy" id="2183582"/>
    <lineage>
        <taxon>Bacteria</taxon>
        <taxon>Pseudomonadati</taxon>
        <taxon>Pseudomonadota</taxon>
        <taxon>Gammaproteobacteria</taxon>
        <taxon>Alteromonadales</taxon>
        <taxon>Alteromonadaceae</taxon>
        <taxon>Saliniradius</taxon>
    </lineage>
</organism>
<dbReference type="SMART" id="SM00450">
    <property type="entry name" value="RHOD"/>
    <property type="match status" value="2"/>
</dbReference>
<feature type="domain" description="Rhodanese" evidence="3">
    <location>
        <begin position="165"/>
        <end position="278"/>
    </location>
</feature>
<dbReference type="EMBL" id="CP029347">
    <property type="protein sequence ID" value="AWL12248.1"/>
    <property type="molecule type" value="Genomic_DNA"/>
</dbReference>
<reference evidence="4 5" key="1">
    <citation type="submission" date="2018-05" db="EMBL/GenBank/DDBJ databases">
        <title>Salinimonas sp. HMF8227 Genome sequencing and assembly.</title>
        <authorList>
            <person name="Kang H."/>
            <person name="Kang J."/>
            <person name="Cha I."/>
            <person name="Kim H."/>
            <person name="Joh K."/>
        </authorList>
    </citation>
    <scope>NUCLEOTIDE SEQUENCE [LARGE SCALE GENOMIC DNA]</scope>
    <source>
        <strain evidence="4 5">HMF8227</strain>
    </source>
</reference>
<dbReference type="AlphaFoldDB" id="A0A2S2E3M3"/>
<dbReference type="Proteomes" id="UP000245728">
    <property type="component" value="Chromosome"/>
</dbReference>
<evidence type="ECO:0000313" key="4">
    <source>
        <dbReference type="EMBL" id="AWL12248.1"/>
    </source>
</evidence>